<organism evidence="1 2">
    <name type="scientific">Pistacia atlantica</name>
    <dbReference type="NCBI Taxonomy" id="434234"/>
    <lineage>
        <taxon>Eukaryota</taxon>
        <taxon>Viridiplantae</taxon>
        <taxon>Streptophyta</taxon>
        <taxon>Embryophyta</taxon>
        <taxon>Tracheophyta</taxon>
        <taxon>Spermatophyta</taxon>
        <taxon>Magnoliopsida</taxon>
        <taxon>eudicotyledons</taxon>
        <taxon>Gunneridae</taxon>
        <taxon>Pentapetalae</taxon>
        <taxon>rosids</taxon>
        <taxon>malvids</taxon>
        <taxon>Sapindales</taxon>
        <taxon>Anacardiaceae</taxon>
        <taxon>Pistacia</taxon>
    </lineage>
</organism>
<sequence length="54" mass="6447">MNNKIIISKQMCIAFIKGYKKEAFVKPISQNKKKGEDQERRSPFEKLKTMREEK</sequence>
<protein>
    <submittedName>
        <fullName evidence="1">Uncharacterized protein</fullName>
    </submittedName>
</protein>
<keyword evidence="2" id="KW-1185">Reference proteome</keyword>
<dbReference type="Proteomes" id="UP001164250">
    <property type="component" value="Chromosome 11"/>
</dbReference>
<accession>A0ACC1A9B1</accession>
<evidence type="ECO:0000313" key="2">
    <source>
        <dbReference type="Proteomes" id="UP001164250"/>
    </source>
</evidence>
<reference evidence="2" key="1">
    <citation type="journal article" date="2023" name="G3 (Bethesda)">
        <title>Genome assembly and association tests identify interacting loci associated with vigor, precocity, and sex in interspecific pistachio rootstocks.</title>
        <authorList>
            <person name="Palmer W."/>
            <person name="Jacygrad E."/>
            <person name="Sagayaradj S."/>
            <person name="Cavanaugh K."/>
            <person name="Han R."/>
            <person name="Bertier L."/>
            <person name="Beede B."/>
            <person name="Kafkas S."/>
            <person name="Golino D."/>
            <person name="Preece J."/>
            <person name="Michelmore R."/>
        </authorList>
    </citation>
    <scope>NUCLEOTIDE SEQUENCE [LARGE SCALE GENOMIC DNA]</scope>
</reference>
<comment type="caution">
    <text evidence="1">The sequence shown here is derived from an EMBL/GenBank/DDBJ whole genome shotgun (WGS) entry which is preliminary data.</text>
</comment>
<name>A0ACC1A9B1_9ROSI</name>
<gene>
    <name evidence="1" type="ORF">Patl1_30164</name>
</gene>
<evidence type="ECO:0000313" key="1">
    <source>
        <dbReference type="EMBL" id="KAJ0083397.1"/>
    </source>
</evidence>
<dbReference type="EMBL" id="CM047907">
    <property type="protein sequence ID" value="KAJ0083397.1"/>
    <property type="molecule type" value="Genomic_DNA"/>
</dbReference>
<proteinExistence type="predicted"/>